<evidence type="ECO:0000313" key="2">
    <source>
        <dbReference type="EMBL" id="RYP02006.1"/>
    </source>
</evidence>
<name>A0A4Q4T6J7_9PEZI</name>
<protein>
    <submittedName>
        <fullName evidence="2">Uncharacterized protein</fullName>
    </submittedName>
</protein>
<sequence>MQLVISSRGLRSGDRCESRVAGVPPLGCRKPHGNPRDPNWHDVGDIRSQESPSSEVAPLGRTVVADNSGPTGSLGCVGTSLQQNGP</sequence>
<keyword evidence="3" id="KW-1185">Reference proteome</keyword>
<dbReference type="EMBL" id="QJNU01000334">
    <property type="protein sequence ID" value="RYP02006.1"/>
    <property type="molecule type" value="Genomic_DNA"/>
</dbReference>
<reference evidence="2 3" key="1">
    <citation type="submission" date="2018-06" db="EMBL/GenBank/DDBJ databases">
        <title>Complete Genomes of Monosporascus.</title>
        <authorList>
            <person name="Robinson A.J."/>
            <person name="Natvig D.O."/>
        </authorList>
    </citation>
    <scope>NUCLEOTIDE SEQUENCE [LARGE SCALE GENOMIC DNA]</scope>
    <source>
        <strain evidence="2 3">CBS 110550</strain>
    </source>
</reference>
<feature type="compositionally biased region" description="Basic and acidic residues" evidence="1">
    <location>
        <begin position="34"/>
        <end position="48"/>
    </location>
</feature>
<feature type="region of interest" description="Disordered" evidence="1">
    <location>
        <begin position="1"/>
        <end position="86"/>
    </location>
</feature>
<dbReference type="Proteomes" id="UP000293360">
    <property type="component" value="Unassembled WGS sequence"/>
</dbReference>
<evidence type="ECO:0000256" key="1">
    <source>
        <dbReference type="SAM" id="MobiDB-lite"/>
    </source>
</evidence>
<gene>
    <name evidence="2" type="ORF">DL764_006011</name>
</gene>
<dbReference type="AlphaFoldDB" id="A0A4Q4T6J7"/>
<accession>A0A4Q4T6J7</accession>
<proteinExistence type="predicted"/>
<comment type="caution">
    <text evidence="2">The sequence shown here is derived from an EMBL/GenBank/DDBJ whole genome shotgun (WGS) entry which is preliminary data.</text>
</comment>
<evidence type="ECO:0000313" key="3">
    <source>
        <dbReference type="Proteomes" id="UP000293360"/>
    </source>
</evidence>
<organism evidence="2 3">
    <name type="scientific">Monosporascus ibericus</name>
    <dbReference type="NCBI Taxonomy" id="155417"/>
    <lineage>
        <taxon>Eukaryota</taxon>
        <taxon>Fungi</taxon>
        <taxon>Dikarya</taxon>
        <taxon>Ascomycota</taxon>
        <taxon>Pezizomycotina</taxon>
        <taxon>Sordariomycetes</taxon>
        <taxon>Xylariomycetidae</taxon>
        <taxon>Xylariales</taxon>
        <taxon>Xylariales incertae sedis</taxon>
        <taxon>Monosporascus</taxon>
    </lineage>
</organism>